<evidence type="ECO:0000313" key="8">
    <source>
        <dbReference type="EMBL" id="MBP2478626.1"/>
    </source>
</evidence>
<evidence type="ECO:0000256" key="7">
    <source>
        <dbReference type="SAM" id="Phobius"/>
    </source>
</evidence>
<dbReference type="Proteomes" id="UP001519363">
    <property type="component" value="Unassembled WGS sequence"/>
</dbReference>
<comment type="caution">
    <text evidence="8">The sequence shown here is derived from an EMBL/GenBank/DDBJ whole genome shotgun (WGS) entry which is preliminary data.</text>
</comment>
<gene>
    <name evidence="8" type="ORF">JOF53_007498</name>
</gene>
<keyword evidence="9" id="KW-1185">Reference proteome</keyword>
<feature type="transmembrane region" description="Helical" evidence="7">
    <location>
        <begin position="134"/>
        <end position="156"/>
    </location>
</feature>
<keyword evidence="5 7" id="KW-1133">Transmembrane helix</keyword>
<evidence type="ECO:0000313" key="9">
    <source>
        <dbReference type="Proteomes" id="UP001519363"/>
    </source>
</evidence>
<sequence length="376" mass="37293">MTAAELTRRPVFREPPATVGAGLLLALLLGVVTAGLGAAVPLFGARFGVEASGVVTAYNLGALASILGCAFGSRRPTWVRVAVVLFPVSCLVLALAPSWPVVLGGAAGAGAAFGVLVLHLNVEFGHPGQPRPLLALNLVHACFGTGAVLGPAAIALTGGAGLPLLAAAVLALACLGTRAGIATAAPVEASAARRGVLAVAAVAALLYSGAEAGLGAFASTHLVRLGEGPEAAAGWTALFWAGLALGRLLLPGFTERLDRPRLLLGALLAGTALLLATLAATGVPLLYGLVGLALALVFPTLTVWAVSLTGTPERTNQVLLVANLAGSAAVPAAVGQLSTVDSPAVFPLALGAVLFGTAVAVFALTRTSRLEAEPVR</sequence>
<feature type="transmembrane region" description="Helical" evidence="7">
    <location>
        <begin position="78"/>
        <end position="96"/>
    </location>
</feature>
<evidence type="ECO:0000256" key="2">
    <source>
        <dbReference type="ARBA" id="ARBA00008335"/>
    </source>
</evidence>
<feature type="transmembrane region" description="Helical" evidence="7">
    <location>
        <begin position="162"/>
        <end position="184"/>
    </location>
</feature>
<protein>
    <submittedName>
        <fullName evidence="8">Fucose permease</fullName>
    </submittedName>
</protein>
<feature type="transmembrane region" description="Helical" evidence="7">
    <location>
        <begin position="262"/>
        <end position="280"/>
    </location>
</feature>
<dbReference type="PANTHER" id="PTHR23514">
    <property type="entry name" value="BYPASS OF STOP CODON PROTEIN 6"/>
    <property type="match status" value="1"/>
</dbReference>
<feature type="transmembrane region" description="Helical" evidence="7">
    <location>
        <begin position="21"/>
        <end position="45"/>
    </location>
</feature>
<feature type="transmembrane region" description="Helical" evidence="7">
    <location>
        <begin position="102"/>
        <end position="122"/>
    </location>
</feature>
<dbReference type="EMBL" id="JAGIOO010000001">
    <property type="protein sequence ID" value="MBP2478626.1"/>
    <property type="molecule type" value="Genomic_DNA"/>
</dbReference>
<dbReference type="RefSeq" id="WP_086789037.1">
    <property type="nucleotide sequence ID" value="NZ_JAGIOO010000001.1"/>
</dbReference>
<dbReference type="InterPro" id="IPR036259">
    <property type="entry name" value="MFS_trans_sf"/>
</dbReference>
<evidence type="ECO:0000256" key="3">
    <source>
        <dbReference type="ARBA" id="ARBA00022448"/>
    </source>
</evidence>
<feature type="transmembrane region" description="Helical" evidence="7">
    <location>
        <begin position="196"/>
        <end position="219"/>
    </location>
</feature>
<keyword evidence="4 7" id="KW-0812">Transmembrane</keyword>
<proteinExistence type="inferred from homology"/>
<feature type="transmembrane region" description="Helical" evidence="7">
    <location>
        <begin position="51"/>
        <end position="71"/>
    </location>
</feature>
<dbReference type="InterPro" id="IPR051788">
    <property type="entry name" value="MFS_Transporter"/>
</dbReference>
<feature type="transmembrane region" description="Helical" evidence="7">
    <location>
        <begin position="344"/>
        <end position="364"/>
    </location>
</feature>
<dbReference type="SUPFAM" id="SSF103473">
    <property type="entry name" value="MFS general substrate transporter"/>
    <property type="match status" value="1"/>
</dbReference>
<dbReference type="Gene3D" id="1.20.1250.20">
    <property type="entry name" value="MFS general substrate transporter like domains"/>
    <property type="match status" value="1"/>
</dbReference>
<comment type="similarity">
    <text evidence="2">Belongs to the major facilitator superfamily.</text>
</comment>
<keyword evidence="6 7" id="KW-0472">Membrane</keyword>
<evidence type="ECO:0000256" key="5">
    <source>
        <dbReference type="ARBA" id="ARBA00022989"/>
    </source>
</evidence>
<accession>A0ABS5AQB5</accession>
<keyword evidence="3" id="KW-0813">Transport</keyword>
<evidence type="ECO:0000256" key="1">
    <source>
        <dbReference type="ARBA" id="ARBA00004127"/>
    </source>
</evidence>
<feature type="transmembrane region" description="Helical" evidence="7">
    <location>
        <begin position="286"/>
        <end position="306"/>
    </location>
</feature>
<evidence type="ECO:0000256" key="6">
    <source>
        <dbReference type="ARBA" id="ARBA00023136"/>
    </source>
</evidence>
<name>A0ABS5AQB5_9PSEU</name>
<organism evidence="8 9">
    <name type="scientific">Crossiella equi</name>
    <dbReference type="NCBI Taxonomy" id="130796"/>
    <lineage>
        <taxon>Bacteria</taxon>
        <taxon>Bacillati</taxon>
        <taxon>Actinomycetota</taxon>
        <taxon>Actinomycetes</taxon>
        <taxon>Pseudonocardiales</taxon>
        <taxon>Pseudonocardiaceae</taxon>
        <taxon>Crossiella</taxon>
    </lineage>
</organism>
<feature type="transmembrane region" description="Helical" evidence="7">
    <location>
        <begin position="318"/>
        <end position="338"/>
    </location>
</feature>
<evidence type="ECO:0000256" key="4">
    <source>
        <dbReference type="ARBA" id="ARBA00022692"/>
    </source>
</evidence>
<comment type="subcellular location">
    <subcellularLocation>
        <location evidence="1">Endomembrane system</location>
        <topology evidence="1">Multi-pass membrane protein</topology>
    </subcellularLocation>
</comment>
<reference evidence="8 9" key="1">
    <citation type="submission" date="2021-03" db="EMBL/GenBank/DDBJ databases">
        <title>Sequencing the genomes of 1000 actinobacteria strains.</title>
        <authorList>
            <person name="Klenk H.-P."/>
        </authorList>
    </citation>
    <scope>NUCLEOTIDE SEQUENCE [LARGE SCALE GENOMIC DNA]</scope>
    <source>
        <strain evidence="8 9">DSM 44580</strain>
    </source>
</reference>
<feature type="transmembrane region" description="Helical" evidence="7">
    <location>
        <begin position="231"/>
        <end position="250"/>
    </location>
</feature>
<dbReference type="PANTHER" id="PTHR23514:SF3">
    <property type="entry name" value="BYPASS OF STOP CODON PROTEIN 6"/>
    <property type="match status" value="1"/>
</dbReference>